<gene>
    <name evidence="1" type="ORF">YC6258_00621</name>
</gene>
<dbReference type="EMBL" id="CP007142">
    <property type="protein sequence ID" value="AJQ92671.1"/>
    <property type="molecule type" value="Genomic_DNA"/>
</dbReference>
<reference evidence="1 2" key="1">
    <citation type="submission" date="2014-01" db="EMBL/GenBank/DDBJ databases">
        <title>Full genme sequencing of cellulolytic bacterium Gynuella sunshinyii YC6258T gen. nov., sp. nov.</title>
        <authorList>
            <person name="Khan H."/>
            <person name="Chung E.J."/>
            <person name="Chung Y.R."/>
        </authorList>
    </citation>
    <scope>NUCLEOTIDE SEQUENCE [LARGE SCALE GENOMIC DNA]</scope>
    <source>
        <strain evidence="1 2">YC6258</strain>
    </source>
</reference>
<protein>
    <submittedName>
        <fullName evidence="1">Uncharacterized protein</fullName>
    </submittedName>
</protein>
<dbReference type="KEGG" id="gsn:YC6258_00621"/>
<evidence type="ECO:0000313" key="2">
    <source>
        <dbReference type="Proteomes" id="UP000032266"/>
    </source>
</evidence>
<sequence>MEYGFHTLSTEWEKYKVALATDDANELYDNEGLIPLI</sequence>
<proteinExistence type="predicted"/>
<evidence type="ECO:0000313" key="1">
    <source>
        <dbReference type="EMBL" id="AJQ92671.1"/>
    </source>
</evidence>
<dbReference type="Proteomes" id="UP000032266">
    <property type="component" value="Chromosome"/>
</dbReference>
<keyword evidence="2" id="KW-1185">Reference proteome</keyword>
<dbReference type="AlphaFoldDB" id="A0A0C5VEP5"/>
<dbReference type="HOGENOM" id="CLU_3344206_0_0_6"/>
<organism evidence="1 2">
    <name type="scientific">Gynuella sunshinyii YC6258</name>
    <dbReference type="NCBI Taxonomy" id="1445510"/>
    <lineage>
        <taxon>Bacteria</taxon>
        <taxon>Pseudomonadati</taxon>
        <taxon>Pseudomonadota</taxon>
        <taxon>Gammaproteobacteria</taxon>
        <taxon>Oceanospirillales</taxon>
        <taxon>Saccharospirillaceae</taxon>
        <taxon>Gynuella</taxon>
    </lineage>
</organism>
<accession>A0A0C5VEP5</accession>
<name>A0A0C5VEP5_9GAMM</name>